<organism evidence="3 4">
    <name type="scientific">Vibrio aquimaris</name>
    <dbReference type="NCBI Taxonomy" id="2587862"/>
    <lineage>
        <taxon>Bacteria</taxon>
        <taxon>Pseudomonadati</taxon>
        <taxon>Pseudomonadota</taxon>
        <taxon>Gammaproteobacteria</taxon>
        <taxon>Vibrionales</taxon>
        <taxon>Vibrionaceae</taxon>
        <taxon>Vibrio</taxon>
    </lineage>
</organism>
<keyword evidence="3" id="KW-0966">Cell projection</keyword>
<dbReference type="CDD" id="cd17470">
    <property type="entry name" value="T3SS_Flik_C"/>
    <property type="match status" value="1"/>
</dbReference>
<dbReference type="InterPro" id="IPR021136">
    <property type="entry name" value="Flagellar_hook_control-like_C"/>
</dbReference>
<feature type="domain" description="Flagellar hook-length control protein-like C-terminal" evidence="2">
    <location>
        <begin position="219"/>
        <end position="299"/>
    </location>
</feature>
<dbReference type="PANTHER" id="PTHR37533">
    <property type="entry name" value="FLAGELLAR HOOK-LENGTH CONTROL PROTEIN"/>
    <property type="match status" value="1"/>
</dbReference>
<evidence type="ECO:0000256" key="1">
    <source>
        <dbReference type="SAM" id="MobiDB-lite"/>
    </source>
</evidence>
<dbReference type="EMBL" id="CP045350">
    <property type="protein sequence ID" value="QFT25660.1"/>
    <property type="molecule type" value="Genomic_DNA"/>
</dbReference>
<dbReference type="KEGG" id="vaq:FIV01_04390"/>
<dbReference type="Pfam" id="PF02120">
    <property type="entry name" value="Flg_hook"/>
    <property type="match status" value="1"/>
</dbReference>
<keyword evidence="3" id="KW-0282">Flagellum</keyword>
<feature type="region of interest" description="Disordered" evidence="1">
    <location>
        <begin position="318"/>
        <end position="337"/>
    </location>
</feature>
<dbReference type="InterPro" id="IPR052563">
    <property type="entry name" value="FliK"/>
</dbReference>
<dbReference type="Gene3D" id="3.30.750.140">
    <property type="match status" value="1"/>
</dbReference>
<keyword evidence="3" id="KW-0969">Cilium</keyword>
<dbReference type="PANTHER" id="PTHR37533:SF2">
    <property type="entry name" value="FLAGELLAR HOOK-LENGTH CONTROL PROTEIN"/>
    <property type="match status" value="1"/>
</dbReference>
<accession>A0A5P9CHB3</accession>
<gene>
    <name evidence="3" type="ORF">FIV01_04390</name>
</gene>
<proteinExistence type="predicted"/>
<dbReference type="Proteomes" id="UP000326936">
    <property type="component" value="Chromosome"/>
</dbReference>
<feature type="compositionally biased region" description="Polar residues" evidence="1">
    <location>
        <begin position="34"/>
        <end position="45"/>
    </location>
</feature>
<dbReference type="RefSeq" id="WP_246210421.1">
    <property type="nucleotide sequence ID" value="NZ_CBCSDK010000003.1"/>
</dbReference>
<feature type="region of interest" description="Disordered" evidence="1">
    <location>
        <begin position="1"/>
        <end position="69"/>
    </location>
</feature>
<keyword evidence="4" id="KW-1185">Reference proteome</keyword>
<protein>
    <submittedName>
        <fullName evidence="3">Flagellar hook-length control protein FliK</fullName>
    </submittedName>
</protein>
<evidence type="ECO:0000313" key="4">
    <source>
        <dbReference type="Proteomes" id="UP000326936"/>
    </source>
</evidence>
<evidence type="ECO:0000259" key="2">
    <source>
        <dbReference type="Pfam" id="PF02120"/>
    </source>
</evidence>
<sequence>MQTPSLDAPQAAKAPDVQGLVKKANPASADKTPSDSFSLKAANSSKARHSVKSAQATQESDKEATNQADAAQPLVDMPSAPDIHSTLALAHAENVKGQNEPITLKRLGFNKPMAAAGPTVTSLQEGIGLAVQTNSAQANHYLTASSKVASVTSVPMDSPSSLTMANLTTGLNAAPSAPAAAAQASIGVESAAPTAQWAAIKVDTNSAKWGEQMMQVLHDRVSVQAQQNMQQAQIRLDPPDLGKMDLLVRVEGDKLSVQINASTTATREALMQVSDRLRAELQNHNFLHVDVNVGSGNTPRDPSNHSNEQQAMIIDSNEHSDQQLSLSPSEHWLSTHA</sequence>
<evidence type="ECO:0000313" key="3">
    <source>
        <dbReference type="EMBL" id="QFT25660.1"/>
    </source>
</evidence>
<reference evidence="3 4" key="1">
    <citation type="submission" date="2019-10" db="EMBL/GenBank/DDBJ databases">
        <title>Complete genome sequence of Vibrio sp. strain THAF100, isolated from non-filtered water from the water column of tank 6 of a marine aquarium containing stony-coral fragments. Water maintained at 26 degree C.</title>
        <authorList>
            <person name="Ruckert C."/>
            <person name="Franco A."/>
            <person name="Kalinowski J."/>
            <person name="Glaeser S."/>
        </authorList>
    </citation>
    <scope>NUCLEOTIDE SEQUENCE [LARGE SCALE GENOMIC DNA]</scope>
    <source>
        <strain evidence="3 4">THAF100</strain>
    </source>
</reference>
<name>A0A5P9CHB3_9VIBR</name>
<dbReference type="InterPro" id="IPR038610">
    <property type="entry name" value="FliK-like_C_sf"/>
</dbReference>
<dbReference type="AlphaFoldDB" id="A0A5P9CHB3"/>